<dbReference type="Proteomes" id="UP001249959">
    <property type="component" value="Unassembled WGS sequence"/>
</dbReference>
<evidence type="ECO:0000259" key="8">
    <source>
        <dbReference type="Pfam" id="PF02687"/>
    </source>
</evidence>
<feature type="transmembrane region" description="Helical" evidence="7">
    <location>
        <begin position="263"/>
        <end position="286"/>
    </location>
</feature>
<feature type="transmembrane region" description="Helical" evidence="7">
    <location>
        <begin position="25"/>
        <end position="48"/>
    </location>
</feature>
<comment type="similarity">
    <text evidence="2">Belongs to the ABC-4 integral membrane protein family. LolC/E subfamily.</text>
</comment>
<sequence length="398" mass="45091">MNFPLFIARRIRSTQDTSFSKTVTYVGIGTIALGAGIILIAFSILFGFKKAILNKMISFSGDIRISQISANHSLSESPMTRNLAWEKRINSMDGVDHLQAHVQKPGIIVGKKNMSGIVIKGIGSDMPQTQIQANMREGSAQINKPQDIILSKSLAKQLKVKLDESLVLYFLSQPERPRKVHVSGIYETGLEEMDKLMVLADRNWVQKMNQWTADSIGTYEIHLAKPVSTQSILTTLPHEWKLETSEELYPALYDWMKMLDRNIIIFISLLMLVACFNLIATLWVLIMERVPMIGLFSALGANHKQIRSIFWWNGFFILLRGLAFANVFAAGFCYVQATYQLIPLDPDNYYMSAVPIEWDAFTWISVNVGTMLLVSLMIYIPTQLIKKLELKDAINYKN</sequence>
<feature type="transmembrane region" description="Helical" evidence="7">
    <location>
        <begin position="356"/>
        <end position="380"/>
    </location>
</feature>
<reference evidence="10 11" key="1">
    <citation type="submission" date="2023-09" db="EMBL/GenBank/DDBJ databases">
        <title>Aquirufa genomes.</title>
        <authorList>
            <person name="Pitt A."/>
        </authorList>
    </citation>
    <scope>NUCLEOTIDE SEQUENCE [LARGE SCALE GENOMIC DNA]</scope>
    <source>
        <strain evidence="10 11">LEOWEIH-7C</strain>
    </source>
</reference>
<feature type="domain" description="MacB-like periplasmic core" evidence="9">
    <location>
        <begin position="30"/>
        <end position="228"/>
    </location>
</feature>
<dbReference type="EMBL" id="JAVNWW010000001">
    <property type="protein sequence ID" value="MDU0808460.1"/>
    <property type="molecule type" value="Genomic_DNA"/>
</dbReference>
<dbReference type="PANTHER" id="PTHR30489:SF0">
    <property type="entry name" value="LIPOPROTEIN-RELEASING SYSTEM TRANSMEMBRANE PROTEIN LOLE"/>
    <property type="match status" value="1"/>
</dbReference>
<evidence type="ECO:0000313" key="10">
    <source>
        <dbReference type="EMBL" id="MDU0808460.1"/>
    </source>
</evidence>
<dbReference type="PANTHER" id="PTHR30489">
    <property type="entry name" value="LIPOPROTEIN-RELEASING SYSTEM TRANSMEMBRANE PROTEIN LOLE"/>
    <property type="match status" value="1"/>
</dbReference>
<accession>A0ABU3TRH0</accession>
<dbReference type="InterPro" id="IPR003838">
    <property type="entry name" value="ABC3_permease_C"/>
</dbReference>
<evidence type="ECO:0000256" key="4">
    <source>
        <dbReference type="ARBA" id="ARBA00022692"/>
    </source>
</evidence>
<evidence type="ECO:0000256" key="3">
    <source>
        <dbReference type="ARBA" id="ARBA00022475"/>
    </source>
</evidence>
<dbReference type="RefSeq" id="WP_316070399.1">
    <property type="nucleotide sequence ID" value="NZ_JAVNWW010000001.1"/>
</dbReference>
<evidence type="ECO:0000313" key="11">
    <source>
        <dbReference type="Proteomes" id="UP001249959"/>
    </source>
</evidence>
<dbReference type="Pfam" id="PF12704">
    <property type="entry name" value="MacB_PCD"/>
    <property type="match status" value="1"/>
</dbReference>
<keyword evidence="11" id="KW-1185">Reference proteome</keyword>
<organism evidence="10 11">
    <name type="scientific">Aquirufa regiilacus</name>
    <dbReference type="NCBI Taxonomy" id="3024868"/>
    <lineage>
        <taxon>Bacteria</taxon>
        <taxon>Pseudomonadati</taxon>
        <taxon>Bacteroidota</taxon>
        <taxon>Cytophagia</taxon>
        <taxon>Cytophagales</taxon>
        <taxon>Flectobacillaceae</taxon>
        <taxon>Aquirufa</taxon>
    </lineage>
</organism>
<feature type="transmembrane region" description="Helical" evidence="7">
    <location>
        <begin position="309"/>
        <end position="335"/>
    </location>
</feature>
<evidence type="ECO:0000256" key="2">
    <source>
        <dbReference type="ARBA" id="ARBA00005236"/>
    </source>
</evidence>
<proteinExistence type="inferred from homology"/>
<evidence type="ECO:0000256" key="5">
    <source>
        <dbReference type="ARBA" id="ARBA00022989"/>
    </source>
</evidence>
<dbReference type="Pfam" id="PF02687">
    <property type="entry name" value="FtsX"/>
    <property type="match status" value="1"/>
</dbReference>
<comment type="caution">
    <text evidence="10">The sequence shown here is derived from an EMBL/GenBank/DDBJ whole genome shotgun (WGS) entry which is preliminary data.</text>
</comment>
<evidence type="ECO:0000256" key="6">
    <source>
        <dbReference type="ARBA" id="ARBA00023136"/>
    </source>
</evidence>
<keyword evidence="6 7" id="KW-0472">Membrane</keyword>
<protein>
    <submittedName>
        <fullName evidence="10">FtsX-like permease family protein</fullName>
    </submittedName>
</protein>
<evidence type="ECO:0000256" key="7">
    <source>
        <dbReference type="SAM" id="Phobius"/>
    </source>
</evidence>
<evidence type="ECO:0000256" key="1">
    <source>
        <dbReference type="ARBA" id="ARBA00004651"/>
    </source>
</evidence>
<keyword evidence="3" id="KW-1003">Cell membrane</keyword>
<dbReference type="InterPro" id="IPR025857">
    <property type="entry name" value="MacB_PCD"/>
</dbReference>
<gene>
    <name evidence="10" type="ORF">PQG45_05355</name>
</gene>
<keyword evidence="5 7" id="KW-1133">Transmembrane helix</keyword>
<dbReference type="InterPro" id="IPR051447">
    <property type="entry name" value="Lipoprotein-release_system"/>
</dbReference>
<name>A0ABU3TRH0_9BACT</name>
<evidence type="ECO:0000259" key="9">
    <source>
        <dbReference type="Pfam" id="PF12704"/>
    </source>
</evidence>
<feature type="domain" description="ABC3 transporter permease C-terminal" evidence="8">
    <location>
        <begin position="264"/>
        <end position="389"/>
    </location>
</feature>
<comment type="subcellular location">
    <subcellularLocation>
        <location evidence="1">Cell membrane</location>
        <topology evidence="1">Multi-pass membrane protein</topology>
    </subcellularLocation>
</comment>
<keyword evidence="4 7" id="KW-0812">Transmembrane</keyword>